<dbReference type="Proteomes" id="UP000682802">
    <property type="component" value="Chromosome 1"/>
</dbReference>
<dbReference type="RefSeq" id="WP_144074108.1">
    <property type="nucleotide sequence ID" value="NZ_CP076128.1"/>
</dbReference>
<protein>
    <recommendedName>
        <fullName evidence="3">Porin family protein</fullName>
    </recommendedName>
</protein>
<evidence type="ECO:0000313" key="1">
    <source>
        <dbReference type="EMBL" id="QWG06703.1"/>
    </source>
</evidence>
<name>A0ABX8GSY3_9BACT</name>
<evidence type="ECO:0008006" key="3">
    <source>
        <dbReference type="Google" id="ProtNLM"/>
    </source>
</evidence>
<dbReference type="EMBL" id="CP076128">
    <property type="protein sequence ID" value="QWG06703.1"/>
    <property type="molecule type" value="Genomic_DNA"/>
</dbReference>
<accession>A0ABX8GSY3</accession>
<organism evidence="1 2">
    <name type="scientific">Flammeovirga kamogawensis</name>
    <dbReference type="NCBI Taxonomy" id="373891"/>
    <lineage>
        <taxon>Bacteria</taxon>
        <taxon>Pseudomonadati</taxon>
        <taxon>Bacteroidota</taxon>
        <taxon>Cytophagia</taxon>
        <taxon>Cytophagales</taxon>
        <taxon>Flammeovirgaceae</taxon>
        <taxon>Flammeovirga</taxon>
    </lineage>
</organism>
<proteinExistence type="predicted"/>
<reference evidence="1 2" key="1">
    <citation type="submission" date="2021-05" db="EMBL/GenBank/DDBJ databases">
        <title>Comparative genomic studies on the polysaccharide-degrading batcterial strains of the Flammeovirga genus.</title>
        <authorList>
            <person name="Zewei F."/>
            <person name="Zheng Z."/>
            <person name="Yu L."/>
            <person name="Ruyue G."/>
            <person name="Yanhong M."/>
            <person name="Yuanyuan C."/>
            <person name="Jingyan G."/>
            <person name="Wenjun H."/>
        </authorList>
    </citation>
    <scope>NUCLEOTIDE SEQUENCE [LARGE SCALE GENOMIC DNA]</scope>
    <source>
        <strain evidence="1 2">YS10</strain>
    </source>
</reference>
<keyword evidence="2" id="KW-1185">Reference proteome</keyword>
<evidence type="ECO:0000313" key="2">
    <source>
        <dbReference type="Proteomes" id="UP000682802"/>
    </source>
</evidence>
<sequence>MVFTAMILTTDTFAQNTYDVEIKKDPISPYGNKYNVKVKKRKEWYDVGPNNNDNNQNSGLLKYDSQDSENMQRQADQFGNIINGHSSKTSHLTDKQYHDRYHGHNRCNRYCPYYKRPEKTDYTPIYNDDRSLNAVYLAGGGKDYSTTYGIGFVGDNVAMELLYFRDLGENDRYGFMINMGVAIPITKWLYVTPMVGYGSINRVEPYNSSLRHTFNYGVKGYLRIGSVLIAGGTTKVTPISLGIGMTF</sequence>
<gene>
    <name evidence="1" type="ORF">KM029_15510</name>
</gene>